<evidence type="ECO:0000313" key="2">
    <source>
        <dbReference type="EMBL" id="QVM85586.1"/>
    </source>
</evidence>
<dbReference type="InterPro" id="IPR010239">
    <property type="entry name" value="CHP02001"/>
</dbReference>
<feature type="chain" id="PRO_5045148138" evidence="1">
    <location>
        <begin position="22"/>
        <end position="253"/>
    </location>
</feature>
<evidence type="ECO:0000313" key="3">
    <source>
        <dbReference type="Proteomes" id="UP000677126"/>
    </source>
</evidence>
<organism evidence="2 3">
    <name type="scientific">Novosphingobium decolorationis</name>
    <dbReference type="NCBI Taxonomy" id="2698673"/>
    <lineage>
        <taxon>Bacteria</taxon>
        <taxon>Pseudomonadati</taxon>
        <taxon>Pseudomonadota</taxon>
        <taxon>Alphaproteobacteria</taxon>
        <taxon>Sphingomonadales</taxon>
        <taxon>Sphingomonadaceae</taxon>
        <taxon>Novosphingobium</taxon>
    </lineage>
</organism>
<keyword evidence="3" id="KW-1185">Reference proteome</keyword>
<dbReference type="Proteomes" id="UP000677126">
    <property type="component" value="Chromosome"/>
</dbReference>
<evidence type="ECO:0000256" key="1">
    <source>
        <dbReference type="SAM" id="SignalP"/>
    </source>
</evidence>
<dbReference type="EMBL" id="CP054856">
    <property type="protein sequence ID" value="QVM85586.1"/>
    <property type="molecule type" value="Genomic_DNA"/>
</dbReference>
<accession>A0ABX8EBM0</accession>
<proteinExistence type="predicted"/>
<protein>
    <submittedName>
        <fullName evidence="2">Uncharacterized protein</fullName>
    </submittedName>
</protein>
<dbReference type="RefSeq" id="WP_213501128.1">
    <property type="nucleotide sequence ID" value="NZ_CP054856.1"/>
</dbReference>
<gene>
    <name evidence="2" type="ORF">HT578_19415</name>
</gene>
<reference evidence="2 3" key="1">
    <citation type="journal article" date="2021" name="Int. J. Syst. Evol. Microbiol.">
        <title>Novosphingobium decolorationis sp. nov., an aniline blue-decolourizing bacterium isolated from East Pacific sediment.</title>
        <authorList>
            <person name="Chen X."/>
            <person name="Dong B."/>
            <person name="Chen T."/>
            <person name="Ren N."/>
            <person name="Wang J."/>
            <person name="Xu Y."/>
            <person name="Yang J."/>
            <person name="Zhu S."/>
            <person name="Chen J."/>
        </authorList>
    </citation>
    <scope>NUCLEOTIDE SEQUENCE [LARGE SCALE GENOMIC DNA]</scope>
    <source>
        <strain evidence="2 3">502str22</strain>
    </source>
</reference>
<sequence>MVRTFSAAVLAASLFSLTTFAAPGQAHAQAMRTASAALEARTDMRSRGISDSEGELALQVDGSLPITSHIVVDANATTLRGARRHGGSELGIEIAPKYVTSSNGWDFSAGARGHVFIDAGELDYVEIEGSVSRTLGPAWLTLGASYAPSQDAIGGDNLYLSADIGAGIPGSPLALYAGIGQTIGSTNDAERAVRLRPDGDYTNWYLAVERSRLNFAIGMELSGTSINQDAARDTRYWDRHTGTRLAGYMRVSF</sequence>
<feature type="signal peptide" evidence="1">
    <location>
        <begin position="1"/>
        <end position="21"/>
    </location>
</feature>
<keyword evidence="1" id="KW-0732">Signal</keyword>
<name>A0ABX8EBM0_9SPHN</name>
<dbReference type="Pfam" id="PF09694">
    <property type="entry name" value="Gcw_chp"/>
    <property type="match status" value="1"/>
</dbReference>